<dbReference type="EMBL" id="BLIV01000006">
    <property type="protein sequence ID" value="GFE51481.1"/>
    <property type="molecule type" value="Genomic_DNA"/>
</dbReference>
<dbReference type="RefSeq" id="WP_159979226.1">
    <property type="nucleotide sequence ID" value="NZ_BLIV01000006.1"/>
</dbReference>
<gene>
    <name evidence="1" type="ORF">So717_32340</name>
</gene>
<name>A0A640VWM2_9RHOB</name>
<dbReference type="Proteomes" id="UP000436522">
    <property type="component" value="Unassembled WGS sequence"/>
</dbReference>
<reference evidence="1 2" key="1">
    <citation type="submission" date="2019-12" db="EMBL/GenBank/DDBJ databases">
        <title>Roseobacter cerasinus sp. nov., isolated from seawater around aquaculture.</title>
        <authorList>
            <person name="Muramatsu S."/>
            <person name="Takabe Y."/>
            <person name="Mori K."/>
            <person name="Takaichi S."/>
            <person name="Hanada S."/>
        </authorList>
    </citation>
    <scope>NUCLEOTIDE SEQUENCE [LARGE SCALE GENOMIC DNA]</scope>
    <source>
        <strain evidence="1 2">AI77</strain>
    </source>
</reference>
<evidence type="ECO:0000313" key="2">
    <source>
        <dbReference type="Proteomes" id="UP000436522"/>
    </source>
</evidence>
<sequence>MDLRLPLLLAAGVVLLKSLPMFSTGSGDMRIEALRSGPVAEWANARVVQPDVLSRTRAENRRMAAGRAL</sequence>
<keyword evidence="2" id="KW-1185">Reference proteome</keyword>
<evidence type="ECO:0000313" key="1">
    <source>
        <dbReference type="EMBL" id="GFE51481.1"/>
    </source>
</evidence>
<organism evidence="1 2">
    <name type="scientific">Roseobacter cerasinus</name>
    <dbReference type="NCBI Taxonomy" id="2602289"/>
    <lineage>
        <taxon>Bacteria</taxon>
        <taxon>Pseudomonadati</taxon>
        <taxon>Pseudomonadota</taxon>
        <taxon>Alphaproteobacteria</taxon>
        <taxon>Rhodobacterales</taxon>
        <taxon>Roseobacteraceae</taxon>
        <taxon>Roseobacter</taxon>
    </lineage>
</organism>
<dbReference type="AlphaFoldDB" id="A0A640VWM2"/>
<accession>A0A640VWM2</accession>
<protein>
    <submittedName>
        <fullName evidence="1">Uncharacterized protein</fullName>
    </submittedName>
</protein>
<comment type="caution">
    <text evidence="1">The sequence shown here is derived from an EMBL/GenBank/DDBJ whole genome shotgun (WGS) entry which is preliminary data.</text>
</comment>
<proteinExistence type="predicted"/>